<feature type="region of interest" description="Disordered" evidence="9">
    <location>
        <begin position="44"/>
        <end position="148"/>
    </location>
</feature>
<feature type="region of interest" description="Disordered" evidence="9">
    <location>
        <begin position="239"/>
        <end position="266"/>
    </location>
</feature>
<evidence type="ECO:0000256" key="5">
    <source>
        <dbReference type="ARBA" id="ARBA00023242"/>
    </source>
</evidence>
<dbReference type="GO" id="GO:0005634">
    <property type="term" value="C:nucleus"/>
    <property type="evidence" value="ECO:0007669"/>
    <property type="project" value="UniProtKB-ARBA"/>
</dbReference>
<dbReference type="EMBL" id="JANBVN010000051">
    <property type="protein sequence ID" value="KAJ9156788.1"/>
    <property type="molecule type" value="Genomic_DNA"/>
</dbReference>
<feature type="compositionally biased region" description="Low complexity" evidence="9">
    <location>
        <begin position="44"/>
        <end position="53"/>
    </location>
</feature>
<feature type="region of interest" description="Disordered" evidence="9">
    <location>
        <begin position="430"/>
        <end position="470"/>
    </location>
</feature>
<dbReference type="Pfam" id="PF00096">
    <property type="entry name" value="zf-C2H2"/>
    <property type="match status" value="2"/>
</dbReference>
<feature type="compositionally biased region" description="Polar residues" evidence="9">
    <location>
        <begin position="745"/>
        <end position="761"/>
    </location>
</feature>
<dbReference type="PANTHER" id="PTHR24377">
    <property type="entry name" value="IP01015P-RELATED"/>
    <property type="match status" value="1"/>
</dbReference>
<feature type="compositionally biased region" description="Low complexity" evidence="9">
    <location>
        <begin position="642"/>
        <end position="657"/>
    </location>
</feature>
<feature type="region of interest" description="Disordered" evidence="9">
    <location>
        <begin position="1"/>
        <end position="26"/>
    </location>
</feature>
<keyword evidence="4" id="KW-0862">Zinc</keyword>
<feature type="region of interest" description="Disordered" evidence="9">
    <location>
        <begin position="358"/>
        <end position="379"/>
    </location>
</feature>
<comment type="caution">
    <text evidence="11">The sequence shown here is derived from an EMBL/GenBank/DDBJ whole genome shotgun (WGS) entry which is preliminary data.</text>
</comment>
<dbReference type="AlphaFoldDB" id="A0AA38VXE3"/>
<evidence type="ECO:0000256" key="9">
    <source>
        <dbReference type="SAM" id="MobiDB-lite"/>
    </source>
</evidence>
<feature type="compositionally biased region" description="Polar residues" evidence="9">
    <location>
        <begin position="703"/>
        <end position="729"/>
    </location>
</feature>
<dbReference type="PROSITE" id="PS50157">
    <property type="entry name" value="ZINC_FINGER_C2H2_2"/>
    <property type="match status" value="2"/>
</dbReference>
<protein>
    <recommendedName>
        <fullName evidence="7">pH-response transcription factor pacC/RIM101</fullName>
    </recommendedName>
</protein>
<dbReference type="Proteomes" id="UP001174691">
    <property type="component" value="Unassembled WGS sequence"/>
</dbReference>
<gene>
    <name evidence="11" type="ORF">NKR19_g4190</name>
</gene>
<dbReference type="SUPFAM" id="SSF57667">
    <property type="entry name" value="beta-beta-alpha zinc fingers"/>
    <property type="match status" value="2"/>
</dbReference>
<comment type="similarity">
    <text evidence="6">Belongs to the pacC/RIM101 family.</text>
</comment>
<feature type="compositionally biased region" description="Basic and acidic residues" evidence="9">
    <location>
        <begin position="308"/>
        <end position="320"/>
    </location>
</feature>
<evidence type="ECO:0000259" key="10">
    <source>
        <dbReference type="PROSITE" id="PS50157"/>
    </source>
</evidence>
<feature type="domain" description="C2H2-type" evidence="10">
    <location>
        <begin position="542"/>
        <end position="569"/>
    </location>
</feature>
<accession>A0AA38VXE3</accession>
<sequence length="915" mass="99810">MLSNPPPSASNLHSRQRLHRRQNSTPTAFEAVKIAPLPNFRYQNDQAQQQQQQRSRVSHRRGMSLDTRRLQLQPSPTQATGPTATTRQDYSPHVMRDTQQQRTARLGPSQPANQYANHSRRNGAINRQQHNQSTSSCHSRNSSTTSISSLGSINHFGIDENNNFLISPQGTPQSQRFVNVMPSNRQMEDMSMSFGPYLNQMNAMMQKSQQAYGNAPGQDFELYAPDSALSTPTFLTFDEASPSQSPHQGWISEGEATHSRRSSRRVSNGILDRVAKFENMGPEPIQVGRPYTPPGQNDTYYPPTPMETPHDRMMKHDQPRPSRFSDNYDESLEETIKPVRGNRSQRSTGVFEQMRQQAEAMAQQQSGHQRTSTMSSSFTDSGMSAADFMDMTNMDQFVKIEGDFDELSAGNLDMSQDSSPMHPHMAGFTMNGVFDQKPSLQPHDSQDTVRPGPSSTQSSRRGSPHRRTESLASIVSAASISSINIEETKTDTGVSPDEIQMYIDGPDAEAKWTCTYEQCGKKFGRKENIKSHVQTHLNDRQYQCPTCKKCFVRQHDLKRHAKIHTGIKPYPCECGNSFARHDALTRHRQRGMCIGAFDGIVRKVVKRGRPRKYRPEMEDRLEKSERTRRKNRAAEAGRQQTSTPSSASSQSEYSDSSAGNSPAHDNDFDGVLDDAPFSDMAMMDVGGATATSLSLPQQTTTSRAPSTKTMSPATISSAFMPTSSGFDDSTTTTTTTTPNPKYDVSSISPEQITAPSPSTMSNYSFHGLPTLPAPSSTIPASPAKSIASSAYTHTPPPELSASSSPPPATAHSSAVDQPPRFFDLDDEDGFDPNVSGLSDHSIGLGTTVAAHAAAACGGAGGGLFGGGGGGVGEDTLLQDMMMMGGGGGGGKYFEDVDEVALFDGGEDVDVFFGSA</sequence>
<dbReference type="SMART" id="SM00355">
    <property type="entry name" value="ZnF_C2H2"/>
    <property type="match status" value="2"/>
</dbReference>
<keyword evidence="2" id="KW-0677">Repeat</keyword>
<evidence type="ECO:0000256" key="8">
    <source>
        <dbReference type="PROSITE-ProRule" id="PRU00042"/>
    </source>
</evidence>
<evidence type="ECO:0000313" key="11">
    <source>
        <dbReference type="EMBL" id="KAJ9156788.1"/>
    </source>
</evidence>
<name>A0AA38VXE3_9PEZI</name>
<dbReference type="PROSITE" id="PS00028">
    <property type="entry name" value="ZINC_FINGER_C2H2_1"/>
    <property type="match status" value="2"/>
</dbReference>
<feature type="region of interest" description="Disordered" evidence="9">
    <location>
        <begin position="787"/>
        <end position="830"/>
    </location>
</feature>
<feature type="compositionally biased region" description="Low complexity" evidence="9">
    <location>
        <begin position="689"/>
        <end position="702"/>
    </location>
</feature>
<organism evidence="11 12">
    <name type="scientific">Coniochaeta hoffmannii</name>
    <dbReference type="NCBI Taxonomy" id="91930"/>
    <lineage>
        <taxon>Eukaryota</taxon>
        <taxon>Fungi</taxon>
        <taxon>Dikarya</taxon>
        <taxon>Ascomycota</taxon>
        <taxon>Pezizomycotina</taxon>
        <taxon>Sordariomycetes</taxon>
        <taxon>Sordariomycetidae</taxon>
        <taxon>Coniochaetales</taxon>
        <taxon>Coniochaetaceae</taxon>
        <taxon>Coniochaeta</taxon>
    </lineage>
</organism>
<proteinExistence type="inferred from homology"/>
<feature type="compositionally biased region" description="Pro residues" evidence="9">
    <location>
        <begin position="794"/>
        <end position="808"/>
    </location>
</feature>
<feature type="compositionally biased region" description="Low complexity" evidence="9">
    <location>
        <begin position="133"/>
        <end position="148"/>
    </location>
</feature>
<evidence type="ECO:0000256" key="6">
    <source>
        <dbReference type="ARBA" id="ARBA00038089"/>
    </source>
</evidence>
<feature type="compositionally biased region" description="Basic and acidic residues" evidence="9">
    <location>
        <begin position="613"/>
        <end position="625"/>
    </location>
</feature>
<feature type="compositionally biased region" description="Polar residues" evidence="9">
    <location>
        <begin position="366"/>
        <end position="379"/>
    </location>
</feature>
<feature type="region of interest" description="Disordered" evidence="9">
    <location>
        <begin position="689"/>
        <end position="761"/>
    </location>
</feature>
<evidence type="ECO:0000256" key="2">
    <source>
        <dbReference type="ARBA" id="ARBA00022737"/>
    </source>
</evidence>
<feature type="region of interest" description="Disordered" evidence="9">
    <location>
        <begin position="304"/>
        <end position="326"/>
    </location>
</feature>
<dbReference type="InterPro" id="IPR013087">
    <property type="entry name" value="Znf_C2H2_type"/>
</dbReference>
<dbReference type="Gene3D" id="3.30.160.60">
    <property type="entry name" value="Classic Zinc Finger"/>
    <property type="match status" value="3"/>
</dbReference>
<dbReference type="FunFam" id="3.30.160.60:FF:000340">
    <property type="entry name" value="zinc finger protein 473 isoform X1"/>
    <property type="match status" value="1"/>
</dbReference>
<keyword evidence="12" id="KW-1185">Reference proteome</keyword>
<evidence type="ECO:0000256" key="3">
    <source>
        <dbReference type="ARBA" id="ARBA00022771"/>
    </source>
</evidence>
<feature type="domain" description="C2H2-type" evidence="10">
    <location>
        <begin position="512"/>
        <end position="541"/>
    </location>
</feature>
<feature type="compositionally biased region" description="Polar residues" evidence="9">
    <location>
        <begin position="70"/>
        <end position="89"/>
    </location>
</feature>
<reference evidence="11" key="1">
    <citation type="submission" date="2022-07" db="EMBL/GenBank/DDBJ databases">
        <title>Fungi with potential for degradation of polypropylene.</title>
        <authorList>
            <person name="Gostincar C."/>
        </authorList>
    </citation>
    <scope>NUCLEOTIDE SEQUENCE</scope>
    <source>
        <strain evidence="11">EXF-13287</strain>
    </source>
</reference>
<keyword evidence="3 8" id="KW-0863">Zinc-finger</keyword>
<keyword evidence="1" id="KW-0479">Metal-binding</keyword>
<keyword evidence="5" id="KW-0539">Nucleus</keyword>
<dbReference type="FunFam" id="3.30.160.60:FF:000504">
    <property type="entry name" value="C2H2 transcription factor swi5"/>
    <property type="match status" value="1"/>
</dbReference>
<dbReference type="GO" id="GO:0008270">
    <property type="term" value="F:zinc ion binding"/>
    <property type="evidence" value="ECO:0007669"/>
    <property type="project" value="UniProtKB-KW"/>
</dbReference>
<dbReference type="InterPro" id="IPR036236">
    <property type="entry name" value="Znf_C2H2_sf"/>
</dbReference>
<feature type="region of interest" description="Disordered" evidence="9">
    <location>
        <begin position="611"/>
        <end position="675"/>
    </location>
</feature>
<dbReference type="InterPro" id="IPR050826">
    <property type="entry name" value="Krueppel_C2H2_ZnFinger"/>
</dbReference>
<evidence type="ECO:0000313" key="12">
    <source>
        <dbReference type="Proteomes" id="UP001174691"/>
    </source>
</evidence>
<evidence type="ECO:0000256" key="1">
    <source>
        <dbReference type="ARBA" id="ARBA00022723"/>
    </source>
</evidence>
<evidence type="ECO:0000256" key="7">
    <source>
        <dbReference type="ARBA" id="ARBA00039490"/>
    </source>
</evidence>
<evidence type="ECO:0000256" key="4">
    <source>
        <dbReference type="ARBA" id="ARBA00022833"/>
    </source>
</evidence>